<dbReference type="InterPro" id="IPR009057">
    <property type="entry name" value="Homeodomain-like_sf"/>
</dbReference>
<dbReference type="Pfam" id="PF14278">
    <property type="entry name" value="TetR_C_8"/>
    <property type="match status" value="1"/>
</dbReference>
<keyword evidence="1 2" id="KW-0238">DNA-binding</keyword>
<sequence>MEKVNDKKHMTKKRIMDSFWDIYCDKKIEKITVKEVTTKAGFNRSTFYEYFLDIYDVLDQIEKELLPDIKALPPIKLANQNFGMPIDSFLKMLEEKEKYYSVLLGEKGDPQFIRKLKDSAKNAIYTTLGSKVDSEELDFVIEYTLSAMIGIMEYWLSKGKNLSNEKLLELTGKLMDNGVSSYLTDNLLYT</sequence>
<proteinExistence type="predicted"/>
<name>A0ABP3UUT3_9CLOT</name>
<dbReference type="Proteomes" id="UP001501510">
    <property type="component" value="Unassembled WGS sequence"/>
</dbReference>
<dbReference type="SUPFAM" id="SSF46689">
    <property type="entry name" value="Homeodomain-like"/>
    <property type="match status" value="1"/>
</dbReference>
<evidence type="ECO:0000313" key="5">
    <source>
        <dbReference type="Proteomes" id="UP001501510"/>
    </source>
</evidence>
<evidence type="ECO:0000313" key="4">
    <source>
        <dbReference type="EMBL" id="GAA0742035.1"/>
    </source>
</evidence>
<protein>
    <submittedName>
        <fullName evidence="4">TetR-like C-terminal domain-containing protein</fullName>
    </submittedName>
</protein>
<organism evidence="4 5">
    <name type="scientific">Clostridium oceanicum</name>
    <dbReference type="NCBI Taxonomy" id="1543"/>
    <lineage>
        <taxon>Bacteria</taxon>
        <taxon>Bacillati</taxon>
        <taxon>Bacillota</taxon>
        <taxon>Clostridia</taxon>
        <taxon>Eubacteriales</taxon>
        <taxon>Clostridiaceae</taxon>
        <taxon>Clostridium</taxon>
    </lineage>
</organism>
<evidence type="ECO:0000256" key="2">
    <source>
        <dbReference type="PROSITE-ProRule" id="PRU00335"/>
    </source>
</evidence>
<evidence type="ECO:0000259" key="3">
    <source>
        <dbReference type="PROSITE" id="PS50977"/>
    </source>
</evidence>
<feature type="domain" description="HTH tetR-type" evidence="3">
    <location>
        <begin position="9"/>
        <end position="69"/>
    </location>
</feature>
<dbReference type="InterPro" id="IPR001647">
    <property type="entry name" value="HTH_TetR"/>
</dbReference>
<reference evidence="5" key="1">
    <citation type="journal article" date="2019" name="Int. J. Syst. Evol. Microbiol.">
        <title>The Global Catalogue of Microorganisms (GCM) 10K type strain sequencing project: providing services to taxonomists for standard genome sequencing and annotation.</title>
        <authorList>
            <consortium name="The Broad Institute Genomics Platform"/>
            <consortium name="The Broad Institute Genome Sequencing Center for Infectious Disease"/>
            <person name="Wu L."/>
            <person name="Ma J."/>
        </authorList>
    </citation>
    <scope>NUCLEOTIDE SEQUENCE [LARGE SCALE GENOMIC DNA]</scope>
    <source>
        <strain evidence="5">JCM 1407</strain>
    </source>
</reference>
<accession>A0ABP3UUT3</accession>
<dbReference type="InterPro" id="IPR039532">
    <property type="entry name" value="TetR_C_Firmicutes"/>
</dbReference>
<dbReference type="PROSITE" id="PS50977">
    <property type="entry name" value="HTH_TETR_2"/>
    <property type="match status" value="1"/>
</dbReference>
<dbReference type="InterPro" id="IPR050624">
    <property type="entry name" value="HTH-type_Tx_Regulator"/>
</dbReference>
<feature type="DNA-binding region" description="H-T-H motif" evidence="2">
    <location>
        <begin position="32"/>
        <end position="51"/>
    </location>
</feature>
<evidence type="ECO:0000256" key="1">
    <source>
        <dbReference type="ARBA" id="ARBA00023125"/>
    </source>
</evidence>
<keyword evidence="5" id="KW-1185">Reference proteome</keyword>
<comment type="caution">
    <text evidence="4">The sequence shown here is derived from an EMBL/GenBank/DDBJ whole genome shotgun (WGS) entry which is preliminary data.</text>
</comment>
<dbReference type="PANTHER" id="PTHR43479">
    <property type="entry name" value="ACREF/ENVCD OPERON REPRESSOR-RELATED"/>
    <property type="match status" value="1"/>
</dbReference>
<dbReference type="PANTHER" id="PTHR43479:SF7">
    <property type="entry name" value="TETR-FAMILY TRANSCRIPTIONAL REGULATOR"/>
    <property type="match status" value="1"/>
</dbReference>
<dbReference type="EMBL" id="BAAACG010000010">
    <property type="protein sequence ID" value="GAA0742035.1"/>
    <property type="molecule type" value="Genomic_DNA"/>
</dbReference>
<gene>
    <name evidence="4" type="ORF">GCM10008906_24030</name>
</gene>
<dbReference type="Gene3D" id="1.10.357.10">
    <property type="entry name" value="Tetracycline Repressor, domain 2"/>
    <property type="match status" value="1"/>
</dbReference>